<keyword evidence="3" id="KW-1133">Transmembrane helix</keyword>
<proteinExistence type="inferred from homology"/>
<dbReference type="InterPro" id="IPR039175">
    <property type="entry name" value="TIM22"/>
</dbReference>
<comment type="function">
    <text evidence="5">Essential core component of the TIM22 complex, a complex that mediates the import and insertion of multi-pass transmembrane proteins into the mitochondrial inner membrane. In the TIM22 complex, it constitutes the voltage-activated and signal-gated channel. Forms a twin-pore translocase that uses the membrane potential as external driving force in 2 voltage-dependent steps.</text>
</comment>
<evidence type="ECO:0000256" key="1">
    <source>
        <dbReference type="ARBA" id="ARBA00004141"/>
    </source>
</evidence>
<keyword evidence="4" id="KW-0472">Membrane</keyword>
<dbReference type="GO" id="GO:0042721">
    <property type="term" value="C:TIM22 mitochondrial import inner membrane insertion complex"/>
    <property type="evidence" value="ECO:0007669"/>
    <property type="project" value="UniProtKB-UniRule"/>
</dbReference>
<dbReference type="PANTHER" id="PTHR14110">
    <property type="entry name" value="MITOCHONDRIAL IMPORT INNER MEMBRANE TRANSLOCASE SUBUNIT TIM22"/>
    <property type="match status" value="1"/>
</dbReference>
<protein>
    <recommendedName>
        <fullName evidence="5">Mitochondrial import inner membrane translocase subunit TIM22</fullName>
    </recommendedName>
</protein>
<keyword evidence="5" id="KW-0811">Translocation</keyword>
<comment type="subcellular location">
    <subcellularLocation>
        <location evidence="1">Membrane</location>
        <topology evidence="1">Multi-pass membrane protein</topology>
    </subcellularLocation>
    <subcellularLocation>
        <location evidence="5">Mitochondrion inner membrane</location>
        <topology evidence="5">Multi-pass membrane protein</topology>
    </subcellularLocation>
</comment>
<dbReference type="Pfam" id="PF02466">
    <property type="entry name" value="Tim17"/>
    <property type="match status" value="1"/>
</dbReference>
<evidence type="ECO:0000256" key="4">
    <source>
        <dbReference type="ARBA" id="ARBA00023136"/>
    </source>
</evidence>
<dbReference type="PANTHER" id="PTHR14110:SF18">
    <property type="entry name" value="OUTER ENVELOPE PORE PROTEIN 16-3, CHLOROPLASTIC_MITOCHONDRIAL"/>
    <property type="match status" value="1"/>
</dbReference>
<organism evidence="6 7">
    <name type="scientific">Plasmopara halstedii</name>
    <name type="common">Downy mildew of sunflower</name>
    <dbReference type="NCBI Taxonomy" id="4781"/>
    <lineage>
        <taxon>Eukaryota</taxon>
        <taxon>Sar</taxon>
        <taxon>Stramenopiles</taxon>
        <taxon>Oomycota</taxon>
        <taxon>Peronosporomycetes</taxon>
        <taxon>Peronosporales</taxon>
        <taxon>Peronosporaceae</taxon>
        <taxon>Plasmopara</taxon>
    </lineage>
</organism>
<dbReference type="AlphaFoldDB" id="A0A0P1AIH4"/>
<keyword evidence="7" id="KW-1185">Reference proteome</keyword>
<dbReference type="OrthoDB" id="75343at2759"/>
<dbReference type="GO" id="GO:0045039">
    <property type="term" value="P:protein insertion into mitochondrial inner membrane"/>
    <property type="evidence" value="ECO:0007669"/>
    <property type="project" value="UniProtKB-UniRule"/>
</dbReference>
<dbReference type="RefSeq" id="XP_024576709.1">
    <property type="nucleotide sequence ID" value="XM_024725987.1"/>
</dbReference>
<keyword evidence="5" id="KW-0999">Mitochondrion inner membrane</keyword>
<keyword evidence="2" id="KW-0812">Transmembrane</keyword>
<keyword evidence="5" id="KW-0496">Mitochondrion</keyword>
<comment type="subunit">
    <text evidence="5">Component of the TIM22 complex.</text>
</comment>
<dbReference type="EMBL" id="CCYD01000482">
    <property type="protein sequence ID" value="CEG40340.1"/>
    <property type="molecule type" value="Genomic_DNA"/>
</dbReference>
<comment type="similarity">
    <text evidence="5">Belongs to the Tim17/Tim22/Tim23 family.</text>
</comment>
<sequence>MNVLLPILTTKEPLTFVDRRIIHNDSSKPKTSPPDCMSTTALLTLRGLGAGLAWTLAVDAYLLASMPSIEWSKQVANWNHSSSLKRELAKSFGGLCKRNMLGFAGFLGIFAGVSCSLEIARGKNDLFNSFAGGFTAGMVFLWQEVRTPRALLISALMCGSTSMVLHHFVPAMGDNSNEGALSSEYSQSHDRSCS</sequence>
<evidence type="ECO:0000313" key="6">
    <source>
        <dbReference type="EMBL" id="CEG40340.1"/>
    </source>
</evidence>
<keyword evidence="5" id="KW-0653">Protein transport</keyword>
<dbReference type="Proteomes" id="UP000054928">
    <property type="component" value="Unassembled WGS sequence"/>
</dbReference>
<name>A0A0P1AIH4_PLAHL</name>
<evidence type="ECO:0000313" key="7">
    <source>
        <dbReference type="Proteomes" id="UP000054928"/>
    </source>
</evidence>
<reference evidence="7" key="1">
    <citation type="submission" date="2014-09" db="EMBL/GenBank/DDBJ databases">
        <authorList>
            <person name="Sharma Rahul"/>
            <person name="Thines Marco"/>
        </authorList>
    </citation>
    <scope>NUCLEOTIDE SEQUENCE [LARGE SCALE GENOMIC DNA]</scope>
</reference>
<evidence type="ECO:0000256" key="2">
    <source>
        <dbReference type="ARBA" id="ARBA00022692"/>
    </source>
</evidence>
<dbReference type="GO" id="GO:0008320">
    <property type="term" value="F:protein transmembrane transporter activity"/>
    <property type="evidence" value="ECO:0007669"/>
    <property type="project" value="UniProtKB-UniRule"/>
</dbReference>
<dbReference type="OMA" id="QTATCDA"/>
<accession>A0A0P1AIH4</accession>
<dbReference type="GeneID" id="36405599"/>
<keyword evidence="5" id="KW-0813">Transport</keyword>
<evidence type="ECO:0000256" key="3">
    <source>
        <dbReference type="ARBA" id="ARBA00022989"/>
    </source>
</evidence>
<evidence type="ECO:0000256" key="5">
    <source>
        <dbReference type="RuleBase" id="RU367038"/>
    </source>
</evidence>